<dbReference type="CDD" id="cd06225">
    <property type="entry name" value="HAMP"/>
    <property type="match status" value="1"/>
</dbReference>
<dbReference type="SMART" id="SM00387">
    <property type="entry name" value="HATPase_c"/>
    <property type="match status" value="1"/>
</dbReference>
<dbReference type="SUPFAM" id="SSF47384">
    <property type="entry name" value="Homodimeric domain of signal transducing histidine kinase"/>
    <property type="match status" value="1"/>
</dbReference>
<dbReference type="EMBL" id="BHZC01000001">
    <property type="protein sequence ID" value="GCD39654.1"/>
    <property type="molecule type" value="Genomic_DNA"/>
</dbReference>
<keyword evidence="9" id="KW-0902">Two-component regulatory system</keyword>
<organism evidence="14 15">
    <name type="scientific">Streptomyces chrestomyceticus JCM 4735</name>
    <dbReference type="NCBI Taxonomy" id="1306181"/>
    <lineage>
        <taxon>Bacteria</taxon>
        <taxon>Bacillati</taxon>
        <taxon>Actinomycetota</taxon>
        <taxon>Actinomycetes</taxon>
        <taxon>Kitasatosporales</taxon>
        <taxon>Streptomycetaceae</taxon>
        <taxon>Streptomyces</taxon>
    </lineage>
</organism>
<keyword evidence="6 11" id="KW-0812">Transmembrane</keyword>
<dbReference type="SMART" id="SM00304">
    <property type="entry name" value="HAMP"/>
    <property type="match status" value="1"/>
</dbReference>
<dbReference type="AlphaFoldDB" id="A0A7U9Q4P6"/>
<dbReference type="Pfam" id="PF02518">
    <property type="entry name" value="HATPase_c"/>
    <property type="match status" value="1"/>
</dbReference>
<dbReference type="SUPFAM" id="SSF55874">
    <property type="entry name" value="ATPase domain of HSP90 chaperone/DNA topoisomerase II/histidine kinase"/>
    <property type="match status" value="1"/>
</dbReference>
<accession>A0A7U9Q4P6</accession>
<feature type="transmembrane region" description="Helical" evidence="11">
    <location>
        <begin position="157"/>
        <end position="176"/>
    </location>
</feature>
<protein>
    <recommendedName>
        <fullName evidence="3">histidine kinase</fullName>
        <ecNumber evidence="3">2.7.13.3</ecNumber>
    </recommendedName>
</protein>
<keyword evidence="5" id="KW-0808">Transferase</keyword>
<sequence length="464" mass="50078">MPLPRSPAGRTVSAGTPRAGTHRWRRLPSWTATLRWKAALFIMVMCCFLAAVLGVLVHVLVSRQSEEQARNAALDRLESVVETYVAGEPLSRDAGLDPPGLPSALRDMARRGERGTQLGERDGRPTMWAVTPADGRVLAVGQDYSQRAVVISGLDQAIIGSSAVAITLTLIVGIYATRSVTRRLHRTAQVARRISDGDLDARVDDPRAQCPGYARDETAAVAAALDAMAASLQSKLHSEQRFTADVAHELRTPLTGLHAAAELLPAGRPTEMVQERVQAMRRLTEDLLEISRLDAEVERADLDVHRLGPLAERAVRATGLTAEVRVVRDCRVETDQRRLERVLGNLVANAHKHGRPPVVLTVDGPVVTVRDHGDGYPDELLAEGPQRFRTQPGKGRKGGGHGLGLTIAVGQARVLGTTLRFSNAPDGGAVAELTVRRADTDRRSATEGSPSEEAEAKEEGPREP</sequence>
<dbReference type="SUPFAM" id="SSF158472">
    <property type="entry name" value="HAMP domain-like"/>
    <property type="match status" value="1"/>
</dbReference>
<feature type="domain" description="Histidine kinase" evidence="12">
    <location>
        <begin position="245"/>
        <end position="439"/>
    </location>
</feature>
<dbReference type="Pfam" id="PF00672">
    <property type="entry name" value="HAMP"/>
    <property type="match status" value="1"/>
</dbReference>
<feature type="region of interest" description="Disordered" evidence="10">
    <location>
        <begin position="422"/>
        <end position="464"/>
    </location>
</feature>
<dbReference type="Pfam" id="PF00512">
    <property type="entry name" value="HisKA"/>
    <property type="match status" value="1"/>
</dbReference>
<evidence type="ECO:0000256" key="1">
    <source>
        <dbReference type="ARBA" id="ARBA00000085"/>
    </source>
</evidence>
<gene>
    <name evidence="14" type="ORF">OEIGOIKO_07510</name>
</gene>
<evidence type="ECO:0000256" key="4">
    <source>
        <dbReference type="ARBA" id="ARBA00022553"/>
    </source>
</evidence>
<evidence type="ECO:0000256" key="3">
    <source>
        <dbReference type="ARBA" id="ARBA00012438"/>
    </source>
</evidence>
<dbReference type="Proteomes" id="UP000287830">
    <property type="component" value="Unassembled WGS sequence"/>
</dbReference>
<dbReference type="InterPro" id="IPR003660">
    <property type="entry name" value="HAMP_dom"/>
</dbReference>
<feature type="transmembrane region" description="Helical" evidence="11">
    <location>
        <begin position="38"/>
        <end position="61"/>
    </location>
</feature>
<dbReference type="InterPro" id="IPR036097">
    <property type="entry name" value="HisK_dim/P_sf"/>
</dbReference>
<name>A0A7U9Q4P6_9ACTN</name>
<feature type="compositionally biased region" description="Basic and acidic residues" evidence="10">
    <location>
        <begin position="434"/>
        <end position="445"/>
    </location>
</feature>
<evidence type="ECO:0000256" key="9">
    <source>
        <dbReference type="ARBA" id="ARBA00023012"/>
    </source>
</evidence>
<feature type="region of interest" description="Disordered" evidence="10">
    <location>
        <begin position="1"/>
        <end position="20"/>
    </location>
</feature>
<reference evidence="14 15" key="1">
    <citation type="submission" date="2018-11" db="EMBL/GenBank/DDBJ databases">
        <title>Whole genome sequence of Streptomyces chrestomyceticus NBRC 13444(T).</title>
        <authorList>
            <person name="Komaki H."/>
            <person name="Tamura T."/>
        </authorList>
    </citation>
    <scope>NUCLEOTIDE SEQUENCE [LARGE SCALE GENOMIC DNA]</scope>
    <source>
        <strain evidence="14 15">NBRC 13444</strain>
    </source>
</reference>
<evidence type="ECO:0000256" key="11">
    <source>
        <dbReference type="SAM" id="Phobius"/>
    </source>
</evidence>
<dbReference type="Gene3D" id="3.30.565.10">
    <property type="entry name" value="Histidine kinase-like ATPase, C-terminal domain"/>
    <property type="match status" value="1"/>
</dbReference>
<evidence type="ECO:0000256" key="5">
    <source>
        <dbReference type="ARBA" id="ARBA00022679"/>
    </source>
</evidence>
<dbReference type="InterPro" id="IPR005467">
    <property type="entry name" value="His_kinase_dom"/>
</dbReference>
<dbReference type="InterPro" id="IPR036890">
    <property type="entry name" value="HATPase_C_sf"/>
</dbReference>
<dbReference type="InterPro" id="IPR003594">
    <property type="entry name" value="HATPase_dom"/>
</dbReference>
<dbReference type="GO" id="GO:0000155">
    <property type="term" value="F:phosphorelay sensor kinase activity"/>
    <property type="evidence" value="ECO:0007669"/>
    <property type="project" value="InterPro"/>
</dbReference>
<proteinExistence type="predicted"/>
<feature type="domain" description="HAMP" evidence="13">
    <location>
        <begin position="178"/>
        <end position="237"/>
    </location>
</feature>
<dbReference type="PROSITE" id="PS50885">
    <property type="entry name" value="HAMP"/>
    <property type="match status" value="1"/>
</dbReference>
<dbReference type="SMART" id="SM00388">
    <property type="entry name" value="HisKA"/>
    <property type="match status" value="1"/>
</dbReference>
<dbReference type="CDD" id="cd00082">
    <property type="entry name" value="HisKA"/>
    <property type="match status" value="1"/>
</dbReference>
<keyword evidence="8 11" id="KW-1133">Transmembrane helix</keyword>
<comment type="caution">
    <text evidence="14">The sequence shown here is derived from an EMBL/GenBank/DDBJ whole genome shotgun (WGS) entry which is preliminary data.</text>
</comment>
<evidence type="ECO:0000256" key="7">
    <source>
        <dbReference type="ARBA" id="ARBA00022777"/>
    </source>
</evidence>
<keyword evidence="4" id="KW-0597">Phosphoprotein</keyword>
<feature type="region of interest" description="Disordered" evidence="10">
    <location>
        <begin position="376"/>
        <end position="402"/>
    </location>
</feature>
<dbReference type="Gene3D" id="6.10.340.10">
    <property type="match status" value="1"/>
</dbReference>
<keyword evidence="11" id="KW-0472">Membrane</keyword>
<comment type="catalytic activity">
    <reaction evidence="1">
        <text>ATP + protein L-histidine = ADP + protein N-phospho-L-histidine.</text>
        <dbReference type="EC" id="2.7.13.3"/>
    </reaction>
</comment>
<dbReference type="InterPro" id="IPR050428">
    <property type="entry name" value="TCS_sensor_his_kinase"/>
</dbReference>
<dbReference type="GO" id="GO:0005886">
    <property type="term" value="C:plasma membrane"/>
    <property type="evidence" value="ECO:0007669"/>
    <property type="project" value="UniProtKB-SubCell"/>
</dbReference>
<dbReference type="PANTHER" id="PTHR45436:SF5">
    <property type="entry name" value="SENSOR HISTIDINE KINASE TRCS"/>
    <property type="match status" value="1"/>
</dbReference>
<dbReference type="Gene3D" id="1.10.287.130">
    <property type="match status" value="1"/>
</dbReference>
<evidence type="ECO:0000313" key="14">
    <source>
        <dbReference type="EMBL" id="GCD39654.1"/>
    </source>
</evidence>
<dbReference type="PROSITE" id="PS50109">
    <property type="entry name" value="HIS_KIN"/>
    <property type="match status" value="1"/>
</dbReference>
<dbReference type="EC" id="2.7.13.3" evidence="3"/>
<evidence type="ECO:0000259" key="13">
    <source>
        <dbReference type="PROSITE" id="PS50885"/>
    </source>
</evidence>
<dbReference type="PANTHER" id="PTHR45436">
    <property type="entry name" value="SENSOR HISTIDINE KINASE YKOH"/>
    <property type="match status" value="1"/>
</dbReference>
<dbReference type="InterPro" id="IPR003661">
    <property type="entry name" value="HisK_dim/P_dom"/>
</dbReference>
<evidence type="ECO:0000256" key="6">
    <source>
        <dbReference type="ARBA" id="ARBA00022692"/>
    </source>
</evidence>
<evidence type="ECO:0000259" key="12">
    <source>
        <dbReference type="PROSITE" id="PS50109"/>
    </source>
</evidence>
<comment type="subcellular location">
    <subcellularLocation>
        <location evidence="2">Cell membrane</location>
    </subcellularLocation>
</comment>
<evidence type="ECO:0000313" key="15">
    <source>
        <dbReference type="Proteomes" id="UP000287830"/>
    </source>
</evidence>
<evidence type="ECO:0000256" key="10">
    <source>
        <dbReference type="SAM" id="MobiDB-lite"/>
    </source>
</evidence>
<evidence type="ECO:0000256" key="8">
    <source>
        <dbReference type="ARBA" id="ARBA00022989"/>
    </source>
</evidence>
<keyword evidence="7 14" id="KW-0418">Kinase</keyword>
<evidence type="ECO:0000256" key="2">
    <source>
        <dbReference type="ARBA" id="ARBA00004236"/>
    </source>
</evidence>